<dbReference type="PANTHER" id="PTHR31874">
    <property type="entry name" value="CCT MOTIF FAMILY PROTEIN, EXPRESSED"/>
    <property type="match status" value="1"/>
</dbReference>
<dbReference type="InterPro" id="IPR010402">
    <property type="entry name" value="CCT_domain"/>
</dbReference>
<evidence type="ECO:0000256" key="3">
    <source>
        <dbReference type="PROSITE-ProRule" id="PRU00357"/>
    </source>
</evidence>
<dbReference type="RefSeq" id="XP_022964927.1">
    <property type="nucleotide sequence ID" value="XM_023109159.1"/>
</dbReference>
<protein>
    <submittedName>
        <fullName evidence="7">Zinc finger protein CONSTANS-LIKE 6</fullName>
    </submittedName>
</protein>
<feature type="domain" description="CCT" evidence="5">
    <location>
        <begin position="163"/>
        <end position="205"/>
    </location>
</feature>
<evidence type="ECO:0000256" key="4">
    <source>
        <dbReference type="SAM" id="MobiDB-lite"/>
    </source>
</evidence>
<feature type="region of interest" description="Disordered" evidence="4">
    <location>
        <begin position="1"/>
        <end position="23"/>
    </location>
</feature>
<evidence type="ECO:0000313" key="6">
    <source>
        <dbReference type="Proteomes" id="UP000504609"/>
    </source>
</evidence>
<evidence type="ECO:0000313" key="7">
    <source>
        <dbReference type="RefSeq" id="XP_022964927.1"/>
    </source>
</evidence>
<dbReference type="Proteomes" id="UP000504609">
    <property type="component" value="Unplaced"/>
</dbReference>
<dbReference type="PANTHER" id="PTHR31874:SF41">
    <property type="entry name" value="CCT MOTIF FAMILY PROTEIN"/>
    <property type="match status" value="1"/>
</dbReference>
<sequence length="206" mass="23563">MGYSSLLKSPKKEGEEEEQEVPNSIWDDFKAFFELSNEEKLPLQQQENFSIVNGGPLNWDLMDHHSNHQFSLSETKANHGGHGYGIEAEAEAFSRVVPKACSFDGDGVMKSKKKASLNLNLNYEEVSEAWSGRGSLWAGGGSSPSNPTHNVYMGEVPRMEEERTRRVLRYREKRLTRLFSNKIRYQVRKLNAQKRPRIKGRFVKTV</sequence>
<proteinExistence type="predicted"/>
<keyword evidence="2 3" id="KW-0539">Nucleus</keyword>
<evidence type="ECO:0000256" key="2">
    <source>
        <dbReference type="ARBA" id="ARBA00023242"/>
    </source>
</evidence>
<organism evidence="6 7">
    <name type="scientific">Cucurbita moschata</name>
    <name type="common">Winter crookneck squash</name>
    <name type="synonym">Cucurbita pepo var. moschata</name>
    <dbReference type="NCBI Taxonomy" id="3662"/>
    <lineage>
        <taxon>Eukaryota</taxon>
        <taxon>Viridiplantae</taxon>
        <taxon>Streptophyta</taxon>
        <taxon>Embryophyta</taxon>
        <taxon>Tracheophyta</taxon>
        <taxon>Spermatophyta</taxon>
        <taxon>Magnoliopsida</taxon>
        <taxon>eudicotyledons</taxon>
        <taxon>Gunneridae</taxon>
        <taxon>Pentapetalae</taxon>
        <taxon>rosids</taxon>
        <taxon>fabids</taxon>
        <taxon>Cucurbitales</taxon>
        <taxon>Cucurbitaceae</taxon>
        <taxon>Cucurbiteae</taxon>
        <taxon>Cucurbita</taxon>
    </lineage>
</organism>
<keyword evidence="6" id="KW-1185">Reference proteome</keyword>
<dbReference type="AlphaFoldDB" id="A0A6J1HJ00"/>
<dbReference type="Pfam" id="PF06203">
    <property type="entry name" value="CCT"/>
    <property type="match status" value="1"/>
</dbReference>
<dbReference type="GeneID" id="111464884"/>
<comment type="subcellular location">
    <subcellularLocation>
        <location evidence="1 3">Nucleus</location>
    </subcellularLocation>
</comment>
<dbReference type="GO" id="GO:0006355">
    <property type="term" value="P:regulation of DNA-templated transcription"/>
    <property type="evidence" value="ECO:0007669"/>
    <property type="project" value="TreeGrafter"/>
</dbReference>
<evidence type="ECO:0000256" key="1">
    <source>
        <dbReference type="ARBA" id="ARBA00004123"/>
    </source>
</evidence>
<dbReference type="KEGG" id="cmos:111464884"/>
<evidence type="ECO:0000259" key="5">
    <source>
        <dbReference type="PROSITE" id="PS51017"/>
    </source>
</evidence>
<reference evidence="7" key="1">
    <citation type="submission" date="2025-08" db="UniProtKB">
        <authorList>
            <consortium name="RefSeq"/>
        </authorList>
    </citation>
    <scope>IDENTIFICATION</scope>
    <source>
        <tissue evidence="7">Young leaves</tissue>
    </source>
</reference>
<gene>
    <name evidence="7" type="primary">LOC111464884</name>
</gene>
<dbReference type="PROSITE" id="PS51017">
    <property type="entry name" value="CCT"/>
    <property type="match status" value="1"/>
</dbReference>
<dbReference type="GO" id="GO:0005634">
    <property type="term" value="C:nucleus"/>
    <property type="evidence" value="ECO:0007669"/>
    <property type="project" value="UniProtKB-SubCell"/>
</dbReference>
<accession>A0A6J1HJ00</accession>
<dbReference type="InterPro" id="IPR052453">
    <property type="entry name" value="CONSTANS-like_ZF"/>
</dbReference>
<name>A0A6J1HJ00_CUCMO</name>